<dbReference type="InterPro" id="IPR027417">
    <property type="entry name" value="P-loop_NTPase"/>
</dbReference>
<dbReference type="Pfam" id="PF00805">
    <property type="entry name" value="Pentapeptide"/>
    <property type="match status" value="1"/>
</dbReference>
<name>A0AAD4H314_9FUNG</name>
<proteinExistence type="predicted"/>
<feature type="repeat" description="WD" evidence="3">
    <location>
        <begin position="1573"/>
        <end position="1614"/>
    </location>
</feature>
<keyword evidence="8" id="KW-1185">Reference proteome</keyword>
<dbReference type="InterPro" id="IPR001680">
    <property type="entry name" value="WD40_rpt"/>
</dbReference>
<feature type="repeat" description="WD" evidence="3">
    <location>
        <begin position="1405"/>
        <end position="1446"/>
    </location>
</feature>
<dbReference type="InterPro" id="IPR015943">
    <property type="entry name" value="WD40/YVTN_repeat-like_dom_sf"/>
</dbReference>
<dbReference type="Pfam" id="PF00400">
    <property type="entry name" value="WD40"/>
    <property type="match status" value="8"/>
</dbReference>
<evidence type="ECO:0000256" key="2">
    <source>
        <dbReference type="ARBA" id="ARBA00022737"/>
    </source>
</evidence>
<feature type="repeat" description="WD" evidence="3">
    <location>
        <begin position="1237"/>
        <end position="1278"/>
    </location>
</feature>
<dbReference type="EMBL" id="JAAAIL010001492">
    <property type="protein sequence ID" value="KAG0268735.1"/>
    <property type="molecule type" value="Genomic_DNA"/>
</dbReference>
<accession>A0AAD4H314</accession>
<feature type="repeat" description="WD" evidence="3">
    <location>
        <begin position="1614"/>
        <end position="1655"/>
    </location>
</feature>
<dbReference type="InterPro" id="IPR016024">
    <property type="entry name" value="ARM-type_fold"/>
</dbReference>
<dbReference type="PRINTS" id="PR00320">
    <property type="entry name" value="GPROTEINBRPT"/>
</dbReference>
<dbReference type="SUPFAM" id="SSF141571">
    <property type="entry name" value="Pentapeptide repeat-like"/>
    <property type="match status" value="1"/>
</dbReference>
<dbReference type="Pfam" id="PF23948">
    <property type="entry name" value="ARM_5"/>
    <property type="match status" value="1"/>
</dbReference>
<evidence type="ECO:0008006" key="9">
    <source>
        <dbReference type="Google" id="ProtNLM"/>
    </source>
</evidence>
<dbReference type="SMART" id="SM00320">
    <property type="entry name" value="WD40"/>
    <property type="match status" value="12"/>
</dbReference>
<organism evidence="7 8">
    <name type="scientific">Linnemannia exigua</name>
    <dbReference type="NCBI Taxonomy" id="604196"/>
    <lineage>
        <taxon>Eukaryota</taxon>
        <taxon>Fungi</taxon>
        <taxon>Fungi incertae sedis</taxon>
        <taxon>Mucoromycota</taxon>
        <taxon>Mortierellomycotina</taxon>
        <taxon>Mortierellomycetes</taxon>
        <taxon>Mortierellales</taxon>
        <taxon>Mortierellaceae</taxon>
        <taxon>Linnemannia</taxon>
    </lineage>
</organism>
<feature type="repeat" description="WD" evidence="3">
    <location>
        <begin position="1447"/>
        <end position="1481"/>
    </location>
</feature>
<feature type="region of interest" description="Disordered" evidence="4">
    <location>
        <begin position="114"/>
        <end position="146"/>
    </location>
</feature>
<dbReference type="InterPro" id="IPR036322">
    <property type="entry name" value="WD40_repeat_dom_sf"/>
</dbReference>
<dbReference type="InterPro" id="IPR019775">
    <property type="entry name" value="WD40_repeat_CS"/>
</dbReference>
<dbReference type="PROSITE" id="PS50082">
    <property type="entry name" value="WD_REPEATS_2"/>
    <property type="match status" value="8"/>
</dbReference>
<feature type="non-terminal residue" evidence="7">
    <location>
        <position position="1834"/>
    </location>
</feature>
<dbReference type="Gene3D" id="3.40.50.300">
    <property type="entry name" value="P-loop containing nucleotide triphosphate hydrolases"/>
    <property type="match status" value="1"/>
</dbReference>
<dbReference type="Gene3D" id="2.130.10.10">
    <property type="entry name" value="YVTN repeat-like/Quinoprotein amine dehydrogenase"/>
    <property type="match status" value="4"/>
</dbReference>
<keyword evidence="1 3" id="KW-0853">WD repeat</keyword>
<dbReference type="PANTHER" id="PTHR22847">
    <property type="entry name" value="WD40 REPEAT PROTEIN"/>
    <property type="match status" value="1"/>
</dbReference>
<dbReference type="InterPro" id="IPR001646">
    <property type="entry name" value="5peptide_repeat"/>
</dbReference>
<feature type="domain" description="NACHT" evidence="5">
    <location>
        <begin position="712"/>
        <end position="869"/>
    </location>
</feature>
<evidence type="ECO:0000313" key="8">
    <source>
        <dbReference type="Proteomes" id="UP001194580"/>
    </source>
</evidence>
<feature type="repeat" description="WD" evidence="3">
    <location>
        <begin position="1321"/>
        <end position="1362"/>
    </location>
</feature>
<feature type="region of interest" description="Disordered" evidence="4">
    <location>
        <begin position="1"/>
        <end position="61"/>
    </location>
</feature>
<evidence type="ECO:0000256" key="3">
    <source>
        <dbReference type="PROSITE-ProRule" id="PRU00221"/>
    </source>
</evidence>
<dbReference type="PROSITE" id="PS00678">
    <property type="entry name" value="WD_REPEATS_1"/>
    <property type="match status" value="2"/>
</dbReference>
<dbReference type="InterPro" id="IPR025662">
    <property type="entry name" value="Sigma_54_int_dom_ATP-bd_1"/>
</dbReference>
<evidence type="ECO:0000256" key="1">
    <source>
        <dbReference type="ARBA" id="ARBA00022574"/>
    </source>
</evidence>
<dbReference type="Proteomes" id="UP001194580">
    <property type="component" value="Unassembled WGS sequence"/>
</dbReference>
<reference evidence="7" key="1">
    <citation type="journal article" date="2020" name="Fungal Divers.">
        <title>Resolving the Mortierellaceae phylogeny through synthesis of multi-gene phylogenetics and phylogenomics.</title>
        <authorList>
            <person name="Vandepol N."/>
            <person name="Liber J."/>
            <person name="Desiro A."/>
            <person name="Na H."/>
            <person name="Kennedy M."/>
            <person name="Barry K."/>
            <person name="Grigoriev I.V."/>
            <person name="Miller A.N."/>
            <person name="O'Donnell K."/>
            <person name="Stajich J.E."/>
            <person name="Bonito G."/>
        </authorList>
    </citation>
    <scope>NUCLEOTIDE SEQUENCE</scope>
    <source>
        <strain evidence="7">NRRL 28262</strain>
    </source>
</reference>
<sequence length="1834" mass="203283">MSSSTQDEPSSSPTHPAPSISPPSGHSELTFDDAFSISVPEHAFTHGPTAESDNTPNTGQISTVMQLDPANMLKPLGHHVVNHSTSENVVASVSSDKSSRIGFRKRVSAFFKGDRKAKDATSAEDEVTDFQDSPAREPSRSINYSHTSTPDVKVVAVSSALSMQAADAVVSKVAVPIIQVQANQTFPTSDIQDIFPKNVGPATLTTPLPKPYARIEQTTQLVYCNSLLAMTQQSSLASDADEPQAIQFDGSRQQWLHLIEPVEQDHLRWLVEKLVRAFIEDEFKASASIAEVVILGPILDREKYRALLSCFISQFEETKLLDVGLLQGLVQLTECALEGYLVDDDLVRIATVLFRELSVTHNGNNDHVLLLTLALCRVLDVMVAGKVKDLSRDRDHQPMLQLLDGLKSGDNAYIKYQAAYAYQALQYAPDDETPLQVVWRYSKMAAASASIVSSVFRLDPAGLLQGIESIQEIGMSVVEAVKAGIDAYPTLIEGVGTAVRTSEKNFDYMKKRSWYLALQGTALFIRQGRLSDFKQVIFQAPCSHDVNFQWGICRQLGEIAVDPLWDEEIRQQAIDLLGKLFRENADWRPHEDVKRCILTILCQISSQSDLPYQDHALTLLNELKANGDSEFPHTFPLRARLPLPASFPLLVQAQGIPKVGYDLHKLRMQRIAEYKQAVYIAPFAKPSLQATDDSLFPLMDKVEEFLAGEGQVMLILGDSGAGKSTFNRYLEYFLWQRYSPGVSIPLFINLPAVEQPEKELVAEQLRSYDFLEEHIRELKQHYRFVLICDGYDESQLLTNLHTTNNFNRSGHWDVKLLITCRTQYLGPDYRDRFVPKAHGEYHGTSNDLILEAVIAPFSSDQIELYVEMYVPLEPRTWVKADYMDKLMSIPNLMDLVKNPFLLTLALEALPDVVEGKSDLAKLRLTRVQLYDTFCNHWLCVNKRRLLEQKLKDEKLRALEDLLTDGFEQDGIDFQKKLAAAIFQKQEGRPVVEYSQRRDKSTWKHEFFGTEADVTLLREASLLSRVGNHYRFIHRSILEYFFSCAVWDVTRNNEQISPEVYLATTGNNFTIINHPLSMKNLVSEPSIIEFLVERVQGQPSFKRHLLTLIELSKSDSQASQAASNAITILTRASMRFNGMDLRGIRIPGADLTAAQFDSAQLQDSNLTAVNFTKAWIRLADFSRAQMEGVRFGELPFLEEDRSIWSCALSMDGKTFAAGTSGGSISIYDTITWSKTRSFHGHKDTVNGLCFSPSGDRLVSGSDDKSARLWNCKTGSIVFVLEGHTTRVRAVAFSPSGEQVASASAGGTVKSWDVRTGAELFALEGHMDEVSDIMYSPDGDSIYSCSMDGIVRSFDTLNGQLLLSSKKNVAGYRCIAYSSDGKRIVVGDDDGHLQLRRVVAMELELEWVAHLSYVSTVQFSPNGQLILSSSYDNTLKVWDVHTCTLVSTFAGHSSNITGAVFLPSTLQVVSTSKDESVRLWEINFTGTGADQDDTIKSRTIAAYSPDGRFVVSQGHMGTLQRYNADDGVSDLALRLQGSHFLCAAYSPTGLQIGTGDWKGGVTLWNAQYGYTERTLSGHSDLVSVVAYSPCGQWIGSGSNDGTVKVWDAFSGHSTLVFSHAASVESIAFSPDGLDIAVGCDYRNIQIWELSTGNTKTIIESGAWSAYVVYPPGRSQIACCHTAGGGGIRLFDDEAKTSRTILEYIHFRVDHFAFSSCGQWIATAQGRMVHLWTRISNELDQDWTHATTVEGFFADVSRISWRPNATEFATASEDGSIRAWKVVVEESSNAAVQLIWGHGGTGLAAPGAVLYGVIGLGAIDQKLLEQRGAVFESSKAN</sequence>
<dbReference type="PROSITE" id="PS00675">
    <property type="entry name" value="SIGMA54_INTERACT_1"/>
    <property type="match status" value="1"/>
</dbReference>
<feature type="compositionally biased region" description="Low complexity" evidence="4">
    <location>
        <begin position="1"/>
        <end position="14"/>
    </location>
</feature>
<dbReference type="InterPro" id="IPR056251">
    <property type="entry name" value="Arm_rpt_dom"/>
</dbReference>
<gene>
    <name evidence="7" type="ORF">BGZ95_002326</name>
</gene>
<keyword evidence="2" id="KW-0677">Repeat</keyword>
<feature type="compositionally biased region" description="Polar residues" evidence="4">
    <location>
        <begin position="51"/>
        <end position="61"/>
    </location>
</feature>
<dbReference type="GO" id="GO:1990234">
    <property type="term" value="C:transferase complex"/>
    <property type="evidence" value="ECO:0007669"/>
    <property type="project" value="UniProtKB-ARBA"/>
</dbReference>
<evidence type="ECO:0000256" key="4">
    <source>
        <dbReference type="SAM" id="MobiDB-lite"/>
    </source>
</evidence>
<feature type="domain" description="Arm-like repeat" evidence="6">
    <location>
        <begin position="261"/>
        <end position="600"/>
    </location>
</feature>
<dbReference type="PROSITE" id="PS50294">
    <property type="entry name" value="WD_REPEATS_REGION"/>
    <property type="match status" value="8"/>
</dbReference>
<evidence type="ECO:0000259" key="5">
    <source>
        <dbReference type="Pfam" id="PF05729"/>
    </source>
</evidence>
<evidence type="ECO:0000259" key="6">
    <source>
        <dbReference type="Pfam" id="PF23948"/>
    </source>
</evidence>
<comment type="caution">
    <text evidence="7">The sequence shown here is derived from an EMBL/GenBank/DDBJ whole genome shotgun (WGS) entry which is preliminary data.</text>
</comment>
<dbReference type="PANTHER" id="PTHR22847:SF637">
    <property type="entry name" value="WD REPEAT DOMAIN 5B"/>
    <property type="match status" value="1"/>
</dbReference>
<dbReference type="InterPro" id="IPR020472">
    <property type="entry name" value="WD40_PAC1"/>
</dbReference>
<dbReference type="SUPFAM" id="SSF48371">
    <property type="entry name" value="ARM repeat"/>
    <property type="match status" value="1"/>
</dbReference>
<evidence type="ECO:0000313" key="7">
    <source>
        <dbReference type="EMBL" id="KAG0268735.1"/>
    </source>
</evidence>
<dbReference type="Pfam" id="PF05729">
    <property type="entry name" value="NACHT"/>
    <property type="match status" value="1"/>
</dbReference>
<feature type="repeat" description="WD" evidence="3">
    <location>
        <begin position="1746"/>
        <end position="1787"/>
    </location>
</feature>
<dbReference type="Gene3D" id="2.160.20.80">
    <property type="entry name" value="E3 ubiquitin-protein ligase SopA"/>
    <property type="match status" value="1"/>
</dbReference>
<feature type="repeat" description="WD" evidence="3">
    <location>
        <begin position="1279"/>
        <end position="1320"/>
    </location>
</feature>
<dbReference type="CDD" id="cd00200">
    <property type="entry name" value="WD40"/>
    <property type="match status" value="1"/>
</dbReference>
<dbReference type="InterPro" id="IPR007111">
    <property type="entry name" value="NACHT_NTPase"/>
</dbReference>
<dbReference type="SUPFAM" id="SSF50978">
    <property type="entry name" value="WD40 repeat-like"/>
    <property type="match status" value="2"/>
</dbReference>
<protein>
    <recommendedName>
        <fullName evidence="9">WD40 repeat-like protein</fullName>
    </recommendedName>
</protein>